<proteinExistence type="predicted"/>
<keyword evidence="2" id="KW-1185">Reference proteome</keyword>
<reference evidence="1" key="1">
    <citation type="submission" date="2023-05" db="EMBL/GenBank/DDBJ databases">
        <authorList>
            <person name="Huff M."/>
        </authorList>
    </citation>
    <scope>NUCLEOTIDE SEQUENCE</scope>
</reference>
<organism evidence="1 2">
    <name type="scientific">Fraxinus pennsylvanica</name>
    <dbReference type="NCBI Taxonomy" id="56036"/>
    <lineage>
        <taxon>Eukaryota</taxon>
        <taxon>Viridiplantae</taxon>
        <taxon>Streptophyta</taxon>
        <taxon>Embryophyta</taxon>
        <taxon>Tracheophyta</taxon>
        <taxon>Spermatophyta</taxon>
        <taxon>Magnoliopsida</taxon>
        <taxon>eudicotyledons</taxon>
        <taxon>Gunneridae</taxon>
        <taxon>Pentapetalae</taxon>
        <taxon>asterids</taxon>
        <taxon>lamiids</taxon>
        <taxon>Lamiales</taxon>
        <taxon>Oleaceae</taxon>
        <taxon>Oleeae</taxon>
        <taxon>Fraxinus</taxon>
    </lineage>
</organism>
<protein>
    <submittedName>
        <fullName evidence="1">Uncharacterized protein</fullName>
    </submittedName>
</protein>
<evidence type="ECO:0000313" key="2">
    <source>
        <dbReference type="Proteomes" id="UP000834106"/>
    </source>
</evidence>
<dbReference type="AlphaFoldDB" id="A0AAD2DNP0"/>
<dbReference type="EMBL" id="OU503038">
    <property type="protein sequence ID" value="CAI9758470.1"/>
    <property type="molecule type" value="Genomic_DNA"/>
</dbReference>
<evidence type="ECO:0000313" key="1">
    <source>
        <dbReference type="EMBL" id="CAI9758470.1"/>
    </source>
</evidence>
<accession>A0AAD2DNP0</accession>
<name>A0AAD2DNP0_9LAMI</name>
<sequence length="144" mass="15666">MTVAVIEQRTLMPLIRHHRVLMPLVLPPEKLSSGSQRLRHLSFFFLELSSQRAVYGCAAPQLWFGGFVESTAASRRCCEQQCRYAAARRLLPLPARSLPSPSFSFFLSGGDWRFGGGGAECCGSGSVLAVLGGESGGCSELWSR</sequence>
<gene>
    <name evidence="1" type="ORF">FPE_LOCUS5900</name>
</gene>
<dbReference type="Proteomes" id="UP000834106">
    <property type="component" value="Chromosome 3"/>
</dbReference>